<keyword evidence="1" id="KW-0238">DNA-binding</keyword>
<organism evidence="5 6">
    <name type="scientific">Flavobacterium chungangensis</name>
    <dbReference type="NCBI Taxonomy" id="2708132"/>
    <lineage>
        <taxon>Bacteria</taxon>
        <taxon>Pseudomonadati</taxon>
        <taxon>Bacteroidota</taxon>
        <taxon>Flavobacteriia</taxon>
        <taxon>Flavobacteriales</taxon>
        <taxon>Flavobacteriaceae</taxon>
        <taxon>Flavobacterium</taxon>
    </lineage>
</organism>
<evidence type="ECO:0000313" key="6">
    <source>
        <dbReference type="Proteomes" id="UP001596003"/>
    </source>
</evidence>
<evidence type="ECO:0000256" key="1">
    <source>
        <dbReference type="ARBA" id="ARBA00023125"/>
    </source>
</evidence>
<keyword evidence="3" id="KW-1133">Transmembrane helix</keyword>
<comment type="caution">
    <text evidence="5">The sequence shown here is derived from an EMBL/GenBank/DDBJ whole genome shotgun (WGS) entry which is preliminary data.</text>
</comment>
<feature type="domain" description="HTH araC/xylS-type" evidence="4">
    <location>
        <begin position="467"/>
        <end position="559"/>
    </location>
</feature>
<dbReference type="RefSeq" id="WP_379800013.1">
    <property type="nucleotide sequence ID" value="NZ_JBHSFY010000012.1"/>
</dbReference>
<keyword evidence="3" id="KW-0812">Transmembrane</keyword>
<dbReference type="SUPFAM" id="SSF48452">
    <property type="entry name" value="TPR-like"/>
    <property type="match status" value="1"/>
</dbReference>
<protein>
    <submittedName>
        <fullName evidence="5">Helix-turn-helix domain-containing protein</fullName>
    </submittedName>
</protein>
<accession>A0ABV8ZIU9</accession>
<dbReference type="EMBL" id="JBHSFY010000012">
    <property type="protein sequence ID" value="MFC4478960.1"/>
    <property type="molecule type" value="Genomic_DNA"/>
</dbReference>
<evidence type="ECO:0000313" key="5">
    <source>
        <dbReference type="EMBL" id="MFC4478960.1"/>
    </source>
</evidence>
<dbReference type="Gene3D" id="1.10.10.60">
    <property type="entry name" value="Homeodomain-like"/>
    <property type="match status" value="2"/>
</dbReference>
<dbReference type="PROSITE" id="PS01124">
    <property type="entry name" value="HTH_ARAC_FAMILY_2"/>
    <property type="match status" value="1"/>
</dbReference>
<proteinExistence type="predicted"/>
<keyword evidence="3" id="KW-0472">Membrane</keyword>
<keyword evidence="6" id="KW-1185">Reference proteome</keyword>
<feature type="transmembrane region" description="Helical" evidence="3">
    <location>
        <begin position="388"/>
        <end position="409"/>
    </location>
</feature>
<evidence type="ECO:0000256" key="2">
    <source>
        <dbReference type="SAM" id="Coils"/>
    </source>
</evidence>
<evidence type="ECO:0000256" key="3">
    <source>
        <dbReference type="SAM" id="Phobius"/>
    </source>
</evidence>
<dbReference type="InterPro" id="IPR011990">
    <property type="entry name" value="TPR-like_helical_dom_sf"/>
</dbReference>
<feature type="coiled-coil region" evidence="2">
    <location>
        <begin position="241"/>
        <end position="268"/>
    </location>
</feature>
<dbReference type="Gene3D" id="1.25.40.10">
    <property type="entry name" value="Tetratricopeptide repeat domain"/>
    <property type="match status" value="2"/>
</dbReference>
<dbReference type="InterPro" id="IPR018060">
    <property type="entry name" value="HTH_AraC"/>
</dbReference>
<sequence length="567" mass="66753">MNKQNLLVLLLIFSNHAFTQQSRFSIPDSLKHKSYGYIDDRIYELRRDSSKAAVYLFTYINKAKNEKNWKELVNGYHNLLHESPDKLRPVYADSMIYAARKSNDDALIGSAYLSKGIVFYGRKDQEKAMDNYLIANSYISKTDDAYQKHKVKYQIALTKLYIGFYEEAISLLRECAAYYKDRNTRPYLNSLHTLGLCYNKNGNFGLCTQTNTLGINECRRLDNLEMIPYFMHSQGINEFFLKNYSKSIKDIESSLEAVKENRDFANEAIGNFYIGKSYWALDRKAKAAAYFQIVDKIFKEKNYLRPDLRQSFELLINYYRQKKDLASQLYYVEQLLKADTLLVETSRYIVGKIHKQYDTKELVQEKENLQREGEYLKKELVWEKNYDLISVIVFLFMLIIITVLTYRYYRNRRLYKKRFEEYITKLEQNKNKPKNNVERLPASDINSGTAALILKQLEKFEKENKFLERDWKQGSLAAYFNSNSNYLAGIIKQYRGKSFTDYINGLRIDYIIALLQNEKKYRSYSNDALAQEAGFSSTQRFANAFLAKMGMPAVYFVDQMKKNNYEA</sequence>
<dbReference type="Pfam" id="PF12833">
    <property type="entry name" value="HTH_18"/>
    <property type="match status" value="1"/>
</dbReference>
<dbReference type="PANTHER" id="PTHR43280">
    <property type="entry name" value="ARAC-FAMILY TRANSCRIPTIONAL REGULATOR"/>
    <property type="match status" value="1"/>
</dbReference>
<dbReference type="PANTHER" id="PTHR43280:SF34">
    <property type="entry name" value="ARAC-FAMILY TRANSCRIPTIONAL REGULATOR"/>
    <property type="match status" value="1"/>
</dbReference>
<dbReference type="Proteomes" id="UP001596003">
    <property type="component" value="Unassembled WGS sequence"/>
</dbReference>
<gene>
    <name evidence="5" type="ORF">ACFO3N_17930</name>
</gene>
<name>A0ABV8ZIU9_9FLAO</name>
<evidence type="ECO:0000259" key="4">
    <source>
        <dbReference type="PROSITE" id="PS01124"/>
    </source>
</evidence>
<keyword evidence="2" id="KW-0175">Coiled coil</keyword>
<reference evidence="6" key="1">
    <citation type="journal article" date="2019" name="Int. J. Syst. Evol. Microbiol.">
        <title>The Global Catalogue of Microorganisms (GCM) 10K type strain sequencing project: providing services to taxonomists for standard genome sequencing and annotation.</title>
        <authorList>
            <consortium name="The Broad Institute Genomics Platform"/>
            <consortium name="The Broad Institute Genome Sequencing Center for Infectious Disease"/>
            <person name="Wu L."/>
            <person name="Ma J."/>
        </authorList>
    </citation>
    <scope>NUCLEOTIDE SEQUENCE [LARGE SCALE GENOMIC DNA]</scope>
    <source>
        <strain evidence="6">NBRC 103627</strain>
    </source>
</reference>
<dbReference type="SMART" id="SM00342">
    <property type="entry name" value="HTH_ARAC"/>
    <property type="match status" value="1"/>
</dbReference>